<protein>
    <recommendedName>
        <fullName evidence="3">Transposase</fullName>
    </recommendedName>
</protein>
<dbReference type="Proteomes" id="UP000551353">
    <property type="component" value="Unassembled WGS sequence"/>
</dbReference>
<organism evidence="1 2">
    <name type="scientific">Rhizobium mongolense</name>
    <dbReference type="NCBI Taxonomy" id="57676"/>
    <lineage>
        <taxon>Bacteria</taxon>
        <taxon>Pseudomonadati</taxon>
        <taxon>Pseudomonadota</taxon>
        <taxon>Alphaproteobacteria</taxon>
        <taxon>Hyphomicrobiales</taxon>
        <taxon>Rhizobiaceae</taxon>
        <taxon>Rhizobium/Agrobacterium group</taxon>
        <taxon>Rhizobium</taxon>
    </lineage>
</organism>
<evidence type="ECO:0000313" key="2">
    <source>
        <dbReference type="Proteomes" id="UP000551353"/>
    </source>
</evidence>
<comment type="caution">
    <text evidence="1">The sequence shown here is derived from an EMBL/GenBank/DDBJ whole genome shotgun (WGS) entry which is preliminary data.</text>
</comment>
<evidence type="ECO:0000313" key="1">
    <source>
        <dbReference type="EMBL" id="MBB4233353.1"/>
    </source>
</evidence>
<reference evidence="1 2" key="1">
    <citation type="submission" date="2020-08" db="EMBL/GenBank/DDBJ databases">
        <title>Genomic Encyclopedia of Type Strains, Phase IV (KMG-V): Genome sequencing to study the core and pangenomes of soil and plant-associated prokaryotes.</title>
        <authorList>
            <person name="Whitman W."/>
        </authorList>
    </citation>
    <scope>NUCLEOTIDE SEQUENCE [LARGE SCALE GENOMIC DNA]</scope>
    <source>
        <strain evidence="1 2">SEMIA 4087</strain>
    </source>
</reference>
<proteinExistence type="predicted"/>
<dbReference type="EMBL" id="JACIFX010000040">
    <property type="protein sequence ID" value="MBB4233353.1"/>
    <property type="molecule type" value="Genomic_DNA"/>
</dbReference>
<evidence type="ECO:0008006" key="3">
    <source>
        <dbReference type="Google" id="ProtNLM"/>
    </source>
</evidence>
<keyword evidence="2" id="KW-1185">Reference proteome</keyword>
<accession>A0ABR6IZZ1</accession>
<sequence>ALNVCGIVEIRIRRLKTTAQYQSPGDPRNNAI</sequence>
<feature type="non-terminal residue" evidence="1">
    <location>
        <position position="1"/>
    </location>
</feature>
<name>A0ABR6IZZ1_9HYPH</name>
<gene>
    <name evidence="1" type="ORF">GGD56_007259</name>
</gene>